<protein>
    <submittedName>
        <fullName evidence="1">Spore coat protein</fullName>
    </submittedName>
</protein>
<sequence length="66" mass="7604">MDDLKKMISSTLNEKQQNELLNIVLSDILNRNGITDSSLKKLSSEKKEQIKKIFSELQNQINNILD</sequence>
<keyword evidence="1" id="KW-0167">Capsid protein</keyword>
<name>A0ABU8FQK8_9BACI</name>
<proteinExistence type="predicted"/>
<organism evidence="1 2">
    <name type="scientific">Bacillus yunxiaonensis</name>
    <dbReference type="NCBI Taxonomy" id="3127665"/>
    <lineage>
        <taxon>Bacteria</taxon>
        <taxon>Bacillati</taxon>
        <taxon>Bacillota</taxon>
        <taxon>Bacilli</taxon>
        <taxon>Bacillales</taxon>
        <taxon>Bacillaceae</taxon>
        <taxon>Bacillus</taxon>
    </lineage>
</organism>
<keyword evidence="2" id="KW-1185">Reference proteome</keyword>
<reference evidence="1 2" key="1">
    <citation type="submission" date="2024-01" db="EMBL/GenBank/DDBJ databases">
        <title>Seven novel Bacillus-like species.</title>
        <authorList>
            <person name="Liu G."/>
        </authorList>
    </citation>
    <scope>NUCLEOTIDE SEQUENCE [LARGE SCALE GENOMIC DNA]</scope>
    <source>
        <strain evidence="1 2">FJAT-53711</strain>
    </source>
</reference>
<evidence type="ECO:0000313" key="2">
    <source>
        <dbReference type="Proteomes" id="UP001367922"/>
    </source>
</evidence>
<dbReference type="EMBL" id="JBAWSV010000001">
    <property type="protein sequence ID" value="MEI4828270.1"/>
    <property type="molecule type" value="Genomic_DNA"/>
</dbReference>
<dbReference type="RefSeq" id="WP_336480661.1">
    <property type="nucleotide sequence ID" value="NZ_JBAWSV010000001.1"/>
</dbReference>
<accession>A0ABU8FQK8</accession>
<evidence type="ECO:0000313" key="1">
    <source>
        <dbReference type="EMBL" id="MEI4828270.1"/>
    </source>
</evidence>
<gene>
    <name evidence="1" type="ORF">WAX78_02195</name>
</gene>
<comment type="caution">
    <text evidence="1">The sequence shown here is derived from an EMBL/GenBank/DDBJ whole genome shotgun (WGS) entry which is preliminary data.</text>
</comment>
<dbReference type="Proteomes" id="UP001367922">
    <property type="component" value="Unassembled WGS sequence"/>
</dbReference>
<keyword evidence="1" id="KW-0946">Virion</keyword>